<accession>A0A820D6K9</accession>
<evidence type="ECO:0000256" key="1">
    <source>
        <dbReference type="ARBA" id="ARBA00006336"/>
    </source>
</evidence>
<dbReference type="GO" id="GO:0006542">
    <property type="term" value="P:glutamine biosynthetic process"/>
    <property type="evidence" value="ECO:0007669"/>
    <property type="project" value="InterPro"/>
</dbReference>
<dbReference type="Pfam" id="PF00857">
    <property type="entry name" value="Isochorismatase"/>
    <property type="match status" value="1"/>
</dbReference>
<dbReference type="Proteomes" id="UP000663823">
    <property type="component" value="Unassembled WGS sequence"/>
</dbReference>
<dbReference type="PANTHER" id="PTHR43540:SF1">
    <property type="entry name" value="ISOCHORISMATASE HYDROLASE"/>
    <property type="match status" value="1"/>
</dbReference>
<feature type="non-terminal residue" evidence="5">
    <location>
        <position position="1"/>
    </location>
</feature>
<evidence type="ECO:0008006" key="7">
    <source>
        <dbReference type="Google" id="ProtNLM"/>
    </source>
</evidence>
<dbReference type="AlphaFoldDB" id="A0A820D6K9"/>
<evidence type="ECO:0000259" key="4">
    <source>
        <dbReference type="Pfam" id="PF16952"/>
    </source>
</evidence>
<evidence type="ECO:0000313" key="5">
    <source>
        <dbReference type="EMBL" id="CAF4219728.1"/>
    </source>
</evidence>
<keyword evidence="2" id="KW-0378">Hydrolase</keyword>
<dbReference type="Gene3D" id="3.10.20.70">
    <property type="entry name" value="Glutamine synthetase, N-terminal domain"/>
    <property type="match status" value="1"/>
</dbReference>
<feature type="domain" description="Isochorismatase-like" evidence="3">
    <location>
        <begin position="4"/>
        <end position="139"/>
    </location>
</feature>
<dbReference type="Pfam" id="PF16952">
    <property type="entry name" value="Gln-synt_N_2"/>
    <property type="match status" value="1"/>
</dbReference>
<dbReference type="SUPFAM" id="SSF52499">
    <property type="entry name" value="Isochorismatase-like hydrolases"/>
    <property type="match status" value="1"/>
</dbReference>
<feature type="domain" description="GS beta-grasp" evidence="4">
    <location>
        <begin position="181"/>
        <end position="229"/>
    </location>
</feature>
<dbReference type="GO" id="GO:0004356">
    <property type="term" value="F:glutamine synthetase activity"/>
    <property type="evidence" value="ECO:0007669"/>
    <property type="project" value="InterPro"/>
</dbReference>
<dbReference type="GO" id="GO:0016787">
    <property type="term" value="F:hydrolase activity"/>
    <property type="evidence" value="ECO:0007669"/>
    <property type="project" value="UniProtKB-KW"/>
</dbReference>
<name>A0A820D6K9_9BILA</name>
<dbReference type="InterPro" id="IPR050272">
    <property type="entry name" value="Isochorismatase-like_hydrls"/>
</dbReference>
<comment type="caution">
    <text evidence="5">The sequence shown here is derived from an EMBL/GenBank/DDBJ whole genome shotgun (WGS) entry which is preliminary data.</text>
</comment>
<dbReference type="InterPro" id="IPR036380">
    <property type="entry name" value="Isochorismatase-like_sf"/>
</dbReference>
<dbReference type="InterPro" id="IPR036651">
    <property type="entry name" value="Gln_synt_N_sf"/>
</dbReference>
<evidence type="ECO:0000313" key="6">
    <source>
        <dbReference type="Proteomes" id="UP000663823"/>
    </source>
</evidence>
<reference evidence="5" key="1">
    <citation type="submission" date="2021-02" db="EMBL/GenBank/DDBJ databases">
        <authorList>
            <person name="Nowell W R."/>
        </authorList>
    </citation>
    <scope>NUCLEOTIDE SEQUENCE</scope>
</reference>
<proteinExistence type="inferred from homology"/>
<dbReference type="EMBL" id="CAJOAX010024854">
    <property type="protein sequence ID" value="CAF4219728.1"/>
    <property type="molecule type" value="Genomic_DNA"/>
</dbReference>
<gene>
    <name evidence="5" type="ORF">OTI717_LOCUS39325</name>
</gene>
<dbReference type="Gene3D" id="3.40.50.850">
    <property type="entry name" value="Isochorismatase-like"/>
    <property type="match status" value="1"/>
</dbReference>
<protein>
    <recommendedName>
        <fullName evidence="7">Isochorismatase-like domain-containing protein</fullName>
    </recommendedName>
</protein>
<comment type="similarity">
    <text evidence="1">Belongs to the isochorismatase family.</text>
</comment>
<evidence type="ECO:0000259" key="3">
    <source>
        <dbReference type="Pfam" id="PF00857"/>
    </source>
</evidence>
<sequence length="229" mass="25082">MIHIIKVARPLGMEIMYTTIESLTRNGRDRSLDHKSSNIFIPKGSPKADVISDVAPTEDDIWLKKTSSGVFNSTNIDYILRNLGVEFFVIMGFLTDQSVDMAIRDAADKGYQVICISDACTTHTQVRHENALYAFGGYCRIMTTDEFIHEIQGSNNSKNGNSSTTLAINDHQENLSISIGSSLQPAVLTMLVTTDLTGITRGRALPTETVDEYWSTGCGWVPAASAVTP</sequence>
<dbReference type="PANTHER" id="PTHR43540">
    <property type="entry name" value="PEROXYUREIDOACRYLATE/UREIDOACRYLATE AMIDOHYDROLASE-RELATED"/>
    <property type="match status" value="1"/>
</dbReference>
<dbReference type="InterPro" id="IPR000868">
    <property type="entry name" value="Isochorismatase-like_dom"/>
</dbReference>
<evidence type="ECO:0000256" key="2">
    <source>
        <dbReference type="ARBA" id="ARBA00022801"/>
    </source>
</evidence>
<dbReference type="CDD" id="cd00431">
    <property type="entry name" value="cysteine_hydrolases"/>
    <property type="match status" value="1"/>
</dbReference>
<organism evidence="5 6">
    <name type="scientific">Rotaria sordida</name>
    <dbReference type="NCBI Taxonomy" id="392033"/>
    <lineage>
        <taxon>Eukaryota</taxon>
        <taxon>Metazoa</taxon>
        <taxon>Spiralia</taxon>
        <taxon>Gnathifera</taxon>
        <taxon>Rotifera</taxon>
        <taxon>Eurotatoria</taxon>
        <taxon>Bdelloidea</taxon>
        <taxon>Philodinida</taxon>
        <taxon>Philodinidae</taxon>
        <taxon>Rotaria</taxon>
    </lineage>
</organism>
<dbReference type="InterPro" id="IPR008147">
    <property type="entry name" value="Gln_synt_N"/>
</dbReference>